<dbReference type="Proteomes" id="UP001467674">
    <property type="component" value="Unassembled WGS sequence"/>
</dbReference>
<evidence type="ECO:0000313" key="3">
    <source>
        <dbReference type="Proteomes" id="UP000433089"/>
    </source>
</evidence>
<evidence type="ECO:0000313" key="2">
    <source>
        <dbReference type="EMBL" id="VXA90524.1"/>
    </source>
</evidence>
<evidence type="ECO:0000313" key="1">
    <source>
        <dbReference type="EMBL" id="MER3122845.1"/>
    </source>
</evidence>
<gene>
    <name evidence="1" type="ORF">ABQG71_16855</name>
    <name evidence="2" type="ORF">BACI348_10075</name>
</gene>
<organism evidence="2 3">
    <name type="scientific">Bacillus altitudinis</name>
    <dbReference type="NCBI Taxonomy" id="293387"/>
    <lineage>
        <taxon>Bacteria</taxon>
        <taxon>Bacillati</taxon>
        <taxon>Bacillota</taxon>
        <taxon>Bacilli</taxon>
        <taxon>Bacillales</taxon>
        <taxon>Bacillaceae</taxon>
        <taxon>Bacillus</taxon>
    </lineage>
</organism>
<dbReference type="Proteomes" id="UP000433089">
    <property type="component" value="Unassembled WGS sequence"/>
</dbReference>
<dbReference type="EMBL" id="JBEOME010000011">
    <property type="protein sequence ID" value="MER3122845.1"/>
    <property type="molecule type" value="Genomic_DNA"/>
</dbReference>
<dbReference type="RefSeq" id="WP_035390595.1">
    <property type="nucleotide sequence ID" value="NZ_BPWB01000005.1"/>
</dbReference>
<reference evidence="2 3" key="1">
    <citation type="submission" date="2019-10" db="EMBL/GenBank/DDBJ databases">
        <authorList>
            <person name="Karimi E."/>
        </authorList>
    </citation>
    <scope>NUCLEOTIDE SEQUENCE [LARGE SCALE GENOMIC DNA]</scope>
    <source>
        <strain evidence="2">Bacillus sp. 348</strain>
    </source>
</reference>
<dbReference type="EMBL" id="CABWLH010000001">
    <property type="protein sequence ID" value="VXA90524.1"/>
    <property type="molecule type" value="Genomic_DNA"/>
</dbReference>
<accession>A0A653LDX4</accession>
<reference evidence="1 4" key="2">
    <citation type="submission" date="2024-06" db="EMBL/GenBank/DDBJ databases">
        <title>Construction of an artificial bacterial consortium using nitrogen cycle bacteria from Cuatro Cienegas Basin and a mangrove forest.</title>
        <authorList>
            <person name="Aguilera-Najera D."/>
            <person name="Marquez-Cianci L."/>
            <person name="Martinez-Perez E."/>
            <person name="Rosas-Barrera M."/>
            <person name="Rodriguez-Cruz U.E."/>
            <person name="Tapia-Lopez R."/>
            <person name="Eguiarte L.E."/>
            <person name="Souza-Saldivar V."/>
        </authorList>
    </citation>
    <scope>NUCLEOTIDE SEQUENCE [LARGE SCALE GENOMIC DNA]</scope>
    <source>
        <strain evidence="1 4">S14-15</strain>
    </source>
</reference>
<accession>A0A6I5SDI6</accession>
<dbReference type="AlphaFoldDB" id="A0A653LDX4"/>
<keyword evidence="4" id="KW-1185">Reference proteome</keyword>
<sequence length="105" mass="12098">MKDRDKICHIYAQKSWHMDSYIIGNREGLIELKSAIDQALKSNVGQAELFPSDLEDYTTYVALVDDKEELDSLIMPYTDEDNDDENLIHPVDIVTSHEEKKTPKN</sequence>
<proteinExistence type="predicted"/>
<protein>
    <submittedName>
        <fullName evidence="2">Uncharacterized protein</fullName>
    </submittedName>
</protein>
<evidence type="ECO:0000313" key="4">
    <source>
        <dbReference type="Proteomes" id="UP001467674"/>
    </source>
</evidence>
<name>A0A653LDX4_BACAB</name>